<dbReference type="AlphaFoldDB" id="A0A543NN54"/>
<evidence type="ECO:0000256" key="1">
    <source>
        <dbReference type="SAM" id="Phobius"/>
    </source>
</evidence>
<evidence type="ECO:0000313" key="2">
    <source>
        <dbReference type="EMBL" id="TQN33259.1"/>
    </source>
</evidence>
<protein>
    <submittedName>
        <fullName evidence="2">Uncharacterized protein</fullName>
    </submittedName>
</protein>
<proteinExistence type="predicted"/>
<name>A0A543NN54_9ACTN</name>
<dbReference type="Proteomes" id="UP000317422">
    <property type="component" value="Unassembled WGS sequence"/>
</dbReference>
<keyword evidence="1" id="KW-0812">Transmembrane</keyword>
<feature type="transmembrane region" description="Helical" evidence="1">
    <location>
        <begin position="7"/>
        <end position="36"/>
    </location>
</feature>
<keyword evidence="3" id="KW-1185">Reference proteome</keyword>
<reference evidence="2 3" key="1">
    <citation type="submission" date="2019-06" db="EMBL/GenBank/DDBJ databases">
        <title>Sequencing the genomes of 1000 actinobacteria strains.</title>
        <authorList>
            <person name="Klenk H.-P."/>
        </authorList>
    </citation>
    <scope>NUCLEOTIDE SEQUENCE [LARGE SCALE GENOMIC DNA]</scope>
    <source>
        <strain evidence="2 3">DSM 45015</strain>
    </source>
</reference>
<keyword evidence="1" id="KW-1133">Transmembrane helix</keyword>
<keyword evidence="1" id="KW-0472">Membrane</keyword>
<organism evidence="2 3">
    <name type="scientific">Haloactinospora alba</name>
    <dbReference type="NCBI Taxonomy" id="405555"/>
    <lineage>
        <taxon>Bacteria</taxon>
        <taxon>Bacillati</taxon>
        <taxon>Actinomycetota</taxon>
        <taxon>Actinomycetes</taxon>
        <taxon>Streptosporangiales</taxon>
        <taxon>Nocardiopsidaceae</taxon>
        <taxon>Haloactinospora</taxon>
    </lineage>
</organism>
<dbReference type="InterPro" id="IPR046001">
    <property type="entry name" value="DUF5957"/>
</dbReference>
<gene>
    <name evidence="2" type="ORF">FHX37_3264</name>
</gene>
<accession>A0A543NN54</accession>
<dbReference type="RefSeq" id="WP_141924648.1">
    <property type="nucleotide sequence ID" value="NZ_VFQC01000001.1"/>
</dbReference>
<dbReference type="Pfam" id="PF19382">
    <property type="entry name" value="DUF5957"/>
    <property type="match status" value="1"/>
</dbReference>
<dbReference type="EMBL" id="VFQC01000001">
    <property type="protein sequence ID" value="TQN33259.1"/>
    <property type="molecule type" value="Genomic_DNA"/>
</dbReference>
<sequence length="71" mass="7331">MTVLRTLGVAVLGMLGGFLLGLLVSEAIGIVGMVATGEPPTWLRAMRLAPSVLALAGGLAAPAVFLWRRET</sequence>
<evidence type="ECO:0000313" key="3">
    <source>
        <dbReference type="Proteomes" id="UP000317422"/>
    </source>
</evidence>
<feature type="transmembrane region" description="Helical" evidence="1">
    <location>
        <begin position="48"/>
        <end position="67"/>
    </location>
</feature>
<comment type="caution">
    <text evidence="2">The sequence shown here is derived from an EMBL/GenBank/DDBJ whole genome shotgun (WGS) entry which is preliminary data.</text>
</comment>